<dbReference type="KEGG" id="bgd:bgla_4p1130"/>
<evidence type="ECO:0000313" key="7">
    <source>
        <dbReference type="Proteomes" id="UP000008316"/>
    </source>
</evidence>
<dbReference type="HOGENOM" id="CLU_117503_5_1_4"/>
<evidence type="ECO:0000256" key="2">
    <source>
        <dbReference type="ARBA" id="ARBA00010610"/>
    </source>
</evidence>
<keyword evidence="6" id="KW-0614">Plasmid</keyword>
<dbReference type="AlphaFoldDB" id="F2LT27"/>
<proteinExistence type="inferred from homology"/>
<dbReference type="Proteomes" id="UP000008316">
    <property type="component" value="Plasmid bgla_4p"/>
</dbReference>
<organism evidence="6 7">
    <name type="scientific">Burkholderia gladioli (strain BSR3)</name>
    <dbReference type="NCBI Taxonomy" id="999541"/>
    <lineage>
        <taxon>Bacteria</taxon>
        <taxon>Pseudomonadati</taxon>
        <taxon>Pseudomonadota</taxon>
        <taxon>Betaproteobacteria</taxon>
        <taxon>Burkholderiales</taxon>
        <taxon>Burkholderiaceae</taxon>
        <taxon>Burkholderia</taxon>
    </lineage>
</organism>
<evidence type="ECO:0000256" key="3">
    <source>
        <dbReference type="ARBA" id="ARBA00022490"/>
    </source>
</evidence>
<sequence length="107" mass="12233">MATYHELKAQIDALAEQAEAARLKEFQAALGEVRAKVTEYGMTERDIFGRQRGRPVSARFHPKYLDPKTGATWSGRGRPPEWIKNAKDRGRFLIKECKRLGRTVSRC</sequence>
<name>F2LT27_BURGS</name>
<dbReference type="GO" id="GO:0003677">
    <property type="term" value="F:DNA binding"/>
    <property type="evidence" value="ECO:0007669"/>
    <property type="project" value="UniProtKB-KW"/>
</dbReference>
<dbReference type="Gene3D" id="4.10.430.30">
    <property type="match status" value="1"/>
</dbReference>
<keyword evidence="4" id="KW-0238">DNA-binding</keyword>
<reference evidence="6 7" key="1">
    <citation type="journal article" date="2011" name="J. Bacteriol.">
        <title>Complete genome sequence of Burkholderia gladioli BSR3.</title>
        <authorList>
            <person name="Seo Y.S."/>
            <person name="Lim J."/>
            <person name="Choi B.S."/>
            <person name="Kim H."/>
            <person name="Goo E."/>
            <person name="Lee B."/>
            <person name="Lim J.S."/>
            <person name="Choi I.Y."/>
            <person name="Moon J.S."/>
            <person name="Kim J."/>
            <person name="Hwang I."/>
        </authorList>
    </citation>
    <scope>NUCLEOTIDE SEQUENCE [LARGE SCALE GENOMIC DNA]</scope>
    <source>
        <strain evidence="7">BSR3</strain>
    </source>
</reference>
<dbReference type="InterPro" id="IPR027444">
    <property type="entry name" value="H-NS_C_dom"/>
</dbReference>
<protein>
    <submittedName>
        <fullName evidence="6">Histone-like nucleoid-structuring protein H-NS</fullName>
    </submittedName>
</protein>
<evidence type="ECO:0000259" key="5">
    <source>
        <dbReference type="SMART" id="SM00528"/>
    </source>
</evidence>
<comment type="subcellular location">
    <subcellularLocation>
        <location evidence="1">Cytoplasm</location>
        <location evidence="1">Nucleoid</location>
    </subcellularLocation>
</comment>
<dbReference type="PANTHER" id="PTHR38097">
    <property type="match status" value="1"/>
</dbReference>
<feature type="domain" description="DNA-binding protein H-NS-like C-terminal" evidence="5">
    <location>
        <begin position="54"/>
        <end position="94"/>
    </location>
</feature>
<evidence type="ECO:0000256" key="4">
    <source>
        <dbReference type="ARBA" id="ARBA00023125"/>
    </source>
</evidence>
<evidence type="ECO:0000313" key="6">
    <source>
        <dbReference type="EMBL" id="AEA65903.1"/>
    </source>
</evidence>
<accession>F2LT27</accession>
<gene>
    <name evidence="6" type="ordered locus">bgla_4p1130</name>
</gene>
<dbReference type="Pfam" id="PF00816">
    <property type="entry name" value="Histone_HNS"/>
    <property type="match status" value="1"/>
</dbReference>
<evidence type="ECO:0000256" key="1">
    <source>
        <dbReference type="ARBA" id="ARBA00004453"/>
    </source>
</evidence>
<keyword evidence="7" id="KW-1185">Reference proteome</keyword>
<dbReference type="SMART" id="SM00528">
    <property type="entry name" value="HNS"/>
    <property type="match status" value="1"/>
</dbReference>
<dbReference type="GO" id="GO:0009295">
    <property type="term" value="C:nucleoid"/>
    <property type="evidence" value="ECO:0007669"/>
    <property type="project" value="UniProtKB-SubCell"/>
</dbReference>
<geneLocation type="plasmid" evidence="6 7">
    <name>bgla_4p</name>
</geneLocation>
<keyword evidence="3" id="KW-0963">Cytoplasm</keyword>
<dbReference type="PANTHER" id="PTHR38097:SF2">
    <property type="entry name" value="DNA-BINDING PROTEIN STPA"/>
    <property type="match status" value="1"/>
</dbReference>
<dbReference type="RefSeq" id="WP_013700075.1">
    <property type="nucleotide sequence ID" value="NC_015383.1"/>
</dbReference>
<comment type="similarity">
    <text evidence="2">Belongs to the histone-like protein H-NS family.</text>
</comment>
<dbReference type="EMBL" id="CP002604">
    <property type="protein sequence ID" value="AEA65903.1"/>
    <property type="molecule type" value="Genomic_DNA"/>
</dbReference>
<dbReference type="SUPFAM" id="SSF81273">
    <property type="entry name" value="H-NS histone-like proteins"/>
    <property type="match status" value="1"/>
</dbReference>